<proteinExistence type="predicted"/>
<dbReference type="InterPro" id="IPR008523">
    <property type="entry name" value="DUF805"/>
</dbReference>
<sequence length="181" mass="20374">MTLIEAYKRYWKKAFVMKGRARRKEYWSATLFTALISIVIGIIFAFVDSALGYELDTSAWAPSDTANAIWGLINIVPSFTVTARRLQDININGWWSIVPHFGWLLVVIGAIAAFMLLGAAGIADPANLGTWLVIVGILFFIMIIVAIVFFVFAVLDSKPGPNKYGEDPKRDERYYYPEEEL</sequence>
<feature type="transmembrane region" description="Helical" evidence="1">
    <location>
        <begin position="128"/>
        <end position="155"/>
    </location>
</feature>
<dbReference type="OrthoDB" id="2414165at2"/>
<feature type="transmembrane region" description="Helical" evidence="1">
    <location>
        <begin position="98"/>
        <end position="122"/>
    </location>
</feature>
<feature type="transmembrane region" description="Helical" evidence="1">
    <location>
        <begin position="67"/>
        <end position="86"/>
    </location>
</feature>
<keyword evidence="3" id="KW-1185">Reference proteome</keyword>
<keyword evidence="1" id="KW-1133">Transmembrane helix</keyword>
<name>A0A4R6BLP2_9STAP</name>
<dbReference type="AlphaFoldDB" id="A0A4R6BLP2"/>
<dbReference type="Pfam" id="PF05656">
    <property type="entry name" value="DUF805"/>
    <property type="match status" value="1"/>
</dbReference>
<dbReference type="PANTHER" id="PTHR34980">
    <property type="entry name" value="INNER MEMBRANE PROTEIN-RELATED-RELATED"/>
    <property type="match status" value="1"/>
</dbReference>
<evidence type="ECO:0000256" key="1">
    <source>
        <dbReference type="SAM" id="Phobius"/>
    </source>
</evidence>
<dbReference type="Proteomes" id="UP000295328">
    <property type="component" value="Unassembled WGS sequence"/>
</dbReference>
<feature type="transmembrane region" description="Helical" evidence="1">
    <location>
        <begin position="26"/>
        <end position="47"/>
    </location>
</feature>
<dbReference type="RefSeq" id="WP_133428708.1">
    <property type="nucleotide sequence ID" value="NZ_BMCC01000002.1"/>
</dbReference>
<gene>
    <name evidence="2" type="ORF">ERX37_00595</name>
</gene>
<organism evidence="2 3">
    <name type="scientific">Macrococcus hajekii</name>
    <dbReference type="NCBI Taxonomy" id="198482"/>
    <lineage>
        <taxon>Bacteria</taxon>
        <taxon>Bacillati</taxon>
        <taxon>Bacillota</taxon>
        <taxon>Bacilli</taxon>
        <taxon>Bacillales</taxon>
        <taxon>Staphylococcaceae</taxon>
        <taxon>Macrococcus</taxon>
    </lineage>
</organism>
<comment type="caution">
    <text evidence="2">The sequence shown here is derived from an EMBL/GenBank/DDBJ whole genome shotgun (WGS) entry which is preliminary data.</text>
</comment>
<keyword evidence="1" id="KW-0472">Membrane</keyword>
<reference evidence="2 3" key="1">
    <citation type="submission" date="2019-01" db="EMBL/GenBank/DDBJ databases">
        <title>Draft genome sequences of the type strains of six Macrococcus species.</title>
        <authorList>
            <person name="Mazhar S."/>
            <person name="Altermann E."/>
            <person name="Hill C."/>
            <person name="Mcauliffe O."/>
        </authorList>
    </citation>
    <scope>NUCLEOTIDE SEQUENCE [LARGE SCALE GENOMIC DNA]</scope>
    <source>
        <strain evidence="2 3">CCM4809</strain>
    </source>
</reference>
<protein>
    <submittedName>
        <fullName evidence="2">DUF805 domain-containing protein</fullName>
    </submittedName>
</protein>
<keyword evidence="1" id="KW-0812">Transmembrane</keyword>
<accession>A0A4R6BLP2</accession>
<dbReference type="GO" id="GO:0005886">
    <property type="term" value="C:plasma membrane"/>
    <property type="evidence" value="ECO:0007669"/>
    <property type="project" value="TreeGrafter"/>
</dbReference>
<evidence type="ECO:0000313" key="3">
    <source>
        <dbReference type="Proteomes" id="UP000295328"/>
    </source>
</evidence>
<dbReference type="EMBL" id="SCWE01000001">
    <property type="protein sequence ID" value="TDM02618.1"/>
    <property type="molecule type" value="Genomic_DNA"/>
</dbReference>
<evidence type="ECO:0000313" key="2">
    <source>
        <dbReference type="EMBL" id="TDM02618.1"/>
    </source>
</evidence>
<dbReference type="PANTHER" id="PTHR34980:SF2">
    <property type="entry name" value="INNER MEMBRANE PROTEIN YHAH-RELATED"/>
    <property type="match status" value="1"/>
</dbReference>